<dbReference type="AlphaFoldDB" id="A0A2H0URU7"/>
<organism evidence="2 3">
    <name type="scientific">Candidatus Harrisonbacteria bacterium CG10_big_fil_rev_8_21_14_0_10_40_38</name>
    <dbReference type="NCBI Taxonomy" id="1974583"/>
    <lineage>
        <taxon>Bacteria</taxon>
        <taxon>Candidatus Harrisoniibacteriota</taxon>
    </lineage>
</organism>
<feature type="transmembrane region" description="Helical" evidence="1">
    <location>
        <begin position="137"/>
        <end position="159"/>
    </location>
</feature>
<proteinExistence type="predicted"/>
<accession>A0A2H0URU7</accession>
<evidence type="ECO:0000313" key="3">
    <source>
        <dbReference type="Proteomes" id="UP000231157"/>
    </source>
</evidence>
<dbReference type="Proteomes" id="UP000231157">
    <property type="component" value="Unassembled WGS sequence"/>
</dbReference>
<keyword evidence="1" id="KW-0812">Transmembrane</keyword>
<comment type="caution">
    <text evidence="2">The sequence shown here is derived from an EMBL/GenBank/DDBJ whole genome shotgun (WGS) entry which is preliminary data.</text>
</comment>
<feature type="transmembrane region" description="Helical" evidence="1">
    <location>
        <begin position="171"/>
        <end position="192"/>
    </location>
</feature>
<feature type="transmembrane region" description="Helical" evidence="1">
    <location>
        <begin position="33"/>
        <end position="53"/>
    </location>
</feature>
<reference evidence="3" key="1">
    <citation type="submission" date="2017-09" db="EMBL/GenBank/DDBJ databases">
        <title>Depth-based differentiation of microbial function through sediment-hosted aquifers and enrichment of novel symbionts in the deep terrestrial subsurface.</title>
        <authorList>
            <person name="Probst A.J."/>
            <person name="Ladd B."/>
            <person name="Jarett J.K."/>
            <person name="Geller-Mcgrath D.E."/>
            <person name="Sieber C.M.K."/>
            <person name="Emerson J.B."/>
            <person name="Anantharaman K."/>
            <person name="Thomas B.C."/>
            <person name="Malmstrom R."/>
            <person name="Stieglmeier M."/>
            <person name="Klingl A."/>
            <person name="Woyke T."/>
            <person name="Ryan C.M."/>
            <person name="Banfield J.F."/>
        </authorList>
    </citation>
    <scope>NUCLEOTIDE SEQUENCE [LARGE SCALE GENOMIC DNA]</scope>
</reference>
<feature type="transmembrane region" description="Helical" evidence="1">
    <location>
        <begin position="59"/>
        <end position="88"/>
    </location>
</feature>
<evidence type="ECO:0000313" key="2">
    <source>
        <dbReference type="EMBL" id="PIR89139.1"/>
    </source>
</evidence>
<keyword evidence="1" id="KW-0472">Membrane</keyword>
<name>A0A2H0URU7_9BACT</name>
<protein>
    <submittedName>
        <fullName evidence="2">Uncharacterized protein</fullName>
    </submittedName>
</protein>
<feature type="transmembrane region" description="Helical" evidence="1">
    <location>
        <begin position="109"/>
        <end position="131"/>
    </location>
</feature>
<gene>
    <name evidence="2" type="ORF">COU07_02825</name>
</gene>
<evidence type="ECO:0000256" key="1">
    <source>
        <dbReference type="SAM" id="Phobius"/>
    </source>
</evidence>
<keyword evidence="1" id="KW-1133">Transmembrane helix</keyword>
<sequence>MRKPFGNIIETDLVTEKKWGPVGFYVYFKKSNVVHFLVLLCFWKVRGFLAIYQEICTCVNFFCVIISLMAVSFFLAKIWGVYLTSIALSLLLRPKNIDLLFDSVKNKAFVYISGAVLVGLGTFFVLIHPGWPGDWRVIITILGWMTFLKGAIRIFFPEFPQKFIKPFRKPVVVYPLLLITLAVGIYLFYIGFMGPVMEAAL</sequence>
<dbReference type="EMBL" id="PFAZ01000007">
    <property type="protein sequence ID" value="PIR89139.1"/>
    <property type="molecule type" value="Genomic_DNA"/>
</dbReference>